<sequence length="135" mass="15575">MDVEDIQLFTPFDFLGSTGVTSFADYYRYLIFYWQILNICHHLRGYGGDDKQRVKDSKIASNLFNRLVGQFGMDDNMNIVRTGTFSLMDGVSVVQSFNKSVLKDFPIQPVEYYWDHQSVLERLQTCGANGHQGER</sequence>
<evidence type="ECO:0000313" key="2">
    <source>
        <dbReference type="Proteomes" id="UP000198287"/>
    </source>
</evidence>
<reference evidence="1 2" key="1">
    <citation type="submission" date="2015-12" db="EMBL/GenBank/DDBJ databases">
        <title>The genome of Folsomia candida.</title>
        <authorList>
            <person name="Faddeeva A."/>
            <person name="Derks M.F."/>
            <person name="Anvar Y."/>
            <person name="Smit S."/>
            <person name="Van Straalen N."/>
            <person name="Roelofs D."/>
        </authorList>
    </citation>
    <scope>NUCLEOTIDE SEQUENCE [LARGE SCALE GENOMIC DNA]</scope>
    <source>
        <strain evidence="1 2">VU population</strain>
        <tissue evidence="1">Whole body</tissue>
    </source>
</reference>
<gene>
    <name evidence="1" type="ORF">Fcan01_23170</name>
</gene>
<protein>
    <submittedName>
        <fullName evidence="1">Uncharacterized protein</fullName>
    </submittedName>
</protein>
<comment type="caution">
    <text evidence="1">The sequence shown here is derived from an EMBL/GenBank/DDBJ whole genome shotgun (WGS) entry which is preliminary data.</text>
</comment>
<name>A0A226D9Y1_FOLCA</name>
<dbReference type="Proteomes" id="UP000198287">
    <property type="component" value="Unassembled WGS sequence"/>
</dbReference>
<accession>A0A226D9Y1</accession>
<dbReference type="AlphaFoldDB" id="A0A226D9Y1"/>
<evidence type="ECO:0000313" key="1">
    <source>
        <dbReference type="EMBL" id="OXA42029.1"/>
    </source>
</evidence>
<proteinExistence type="predicted"/>
<keyword evidence="2" id="KW-1185">Reference proteome</keyword>
<organism evidence="1 2">
    <name type="scientific">Folsomia candida</name>
    <name type="common">Springtail</name>
    <dbReference type="NCBI Taxonomy" id="158441"/>
    <lineage>
        <taxon>Eukaryota</taxon>
        <taxon>Metazoa</taxon>
        <taxon>Ecdysozoa</taxon>
        <taxon>Arthropoda</taxon>
        <taxon>Hexapoda</taxon>
        <taxon>Collembola</taxon>
        <taxon>Entomobryomorpha</taxon>
        <taxon>Isotomoidea</taxon>
        <taxon>Isotomidae</taxon>
        <taxon>Proisotominae</taxon>
        <taxon>Folsomia</taxon>
    </lineage>
</organism>
<dbReference type="EMBL" id="LNIX01000027">
    <property type="protein sequence ID" value="OXA42029.1"/>
    <property type="molecule type" value="Genomic_DNA"/>
</dbReference>